<feature type="compositionally biased region" description="Low complexity" evidence="5">
    <location>
        <begin position="24"/>
        <end position="35"/>
    </location>
</feature>
<dbReference type="Proteomes" id="UP001492380">
    <property type="component" value="Unassembled WGS sequence"/>
</dbReference>
<keyword evidence="2 6" id="KW-0812">Transmembrane</keyword>
<name>A0ABR1YEJ7_9PEZI</name>
<evidence type="ECO:0000256" key="4">
    <source>
        <dbReference type="ARBA" id="ARBA00023136"/>
    </source>
</evidence>
<feature type="compositionally biased region" description="Acidic residues" evidence="5">
    <location>
        <begin position="900"/>
        <end position="909"/>
    </location>
</feature>
<evidence type="ECO:0000313" key="8">
    <source>
        <dbReference type="Proteomes" id="UP001492380"/>
    </source>
</evidence>
<feature type="region of interest" description="Disordered" evidence="5">
    <location>
        <begin position="962"/>
        <end position="1039"/>
    </location>
</feature>
<comment type="subcellular location">
    <subcellularLocation>
        <location evidence="1">Cell membrane</location>
        <topology evidence="1">Multi-pass membrane protein</topology>
    </subcellularLocation>
</comment>
<dbReference type="PANTHER" id="PTHR46494">
    <property type="entry name" value="CORA FAMILY METAL ION TRANSPORTER (EUROFUNG)"/>
    <property type="match status" value="1"/>
</dbReference>
<evidence type="ECO:0000256" key="2">
    <source>
        <dbReference type="ARBA" id="ARBA00022692"/>
    </source>
</evidence>
<proteinExistence type="predicted"/>
<sequence>MTAPASAPSISIQDTSQNRRTVHPAASPTDSAPDPRFSPPCSPRHPRHSLHSRRRSPGPEWRTAWDPRDWQNGRVLLIDYVGSAQSDNGKRKILAQEFHRIEDLRAFCGNKQLRDQSLLRVIHVQNSSWAMRYLLRKYNMEHEDDLIGTAFGHWVKFERPQQRAGKPVLNGRTFRPQRDPWRGISRCAFGLDYLRHYDARKYNQCSDDESVKMMELNWYNAAENPTYGCDVFVQRLSVYVQKNEGEPLDSEELDMRDPYNEEEYQEYMRLQRRIKTGREGKKKHNNGYFPRPQELDNNNTIIIFEQAQSKSPEDTLIQARNEIESRWRRLPFYLKKEQRVTDQQLAVECMDLVLKDVFKALAMSWENYLRACETHVSILEDKIYDNPADESRAPELWTNSSLWLKVEKLIYLHLDIAKETRIMMKELTDEGLDEWLSSVPEDFDKLANSVQEDLIKPTSNLSDMMYKSVEIRDARQGLRMDASMWRLSWITFIFLPMTFLVSFFGMNVDTFQGNPSIKWYFISLIPLFALVFLFLIGFKQASSFGDKNGPSAVQRGAYEHLFHEFADRYPRVWSPNGPRQNIHPRGSLLHGLKWRLVRAWFDPERTIRAQAYDPAEDLGTVARMKRQLARRWLKELNSSPLSLHVPPLPDGASTTENGLSDLETEPRQSGSNRNSTHSQGSSGFHTGHTTATPNGTISARAKPQMANNKNLSPYDNGRAPRAHGPHPPPDSRTSASSLGSSNLNDFPSPNPDVDLESGLAYGHHDNHGFPYPTLHPPFCTAPNPFTSSLGPLTALLGPGPAHEVRGAGIAGMGVSASGGVSAAVGAPSAMTAVADSQGSPFLRGRSRSRSRGSSHRGRLSPVQEAAWRGAVIGAVPASAAGYLTRTDNAAPDEGRMVEEFDNEKDDADAPDVVAGAERPRPANTVGEDITHHAPPTARPPPRATTSPLPSAVQQVMVIEEEAGASGSESEKDRSRSPPPPRPSLRDSPVGRDSGGRSGSGRGAARLSVPGVEHVDGQREMETGRESSERRRSMEIGGGW</sequence>
<reference evidence="7 8" key="1">
    <citation type="submission" date="2024-04" db="EMBL/GenBank/DDBJ databases">
        <title>Phyllosticta paracitricarpa is synonymous to the EU quarantine fungus P. citricarpa based on phylogenomic analyses.</title>
        <authorList>
            <consortium name="Lawrence Berkeley National Laboratory"/>
            <person name="Van Ingen-Buijs V.A."/>
            <person name="Van Westerhoven A.C."/>
            <person name="Haridas S."/>
            <person name="Skiadas P."/>
            <person name="Martin F."/>
            <person name="Groenewald J.Z."/>
            <person name="Crous P.W."/>
            <person name="Seidl M.F."/>
        </authorList>
    </citation>
    <scope>NUCLEOTIDE SEQUENCE [LARGE SCALE GENOMIC DNA]</scope>
    <source>
        <strain evidence="7 8">CBS 123374</strain>
    </source>
</reference>
<feature type="region of interest" description="Disordered" evidence="5">
    <location>
        <begin position="834"/>
        <end position="861"/>
    </location>
</feature>
<feature type="region of interest" description="Disordered" evidence="5">
    <location>
        <begin position="900"/>
        <end position="949"/>
    </location>
</feature>
<accession>A0ABR1YEJ7</accession>
<dbReference type="Gene3D" id="1.20.58.340">
    <property type="entry name" value="Magnesium transport protein CorA, transmembrane region"/>
    <property type="match status" value="1"/>
</dbReference>
<feature type="compositionally biased region" description="Polar residues" evidence="5">
    <location>
        <begin position="667"/>
        <end position="697"/>
    </location>
</feature>
<dbReference type="SUPFAM" id="SSF144083">
    <property type="entry name" value="Magnesium transport protein CorA, transmembrane region"/>
    <property type="match status" value="1"/>
</dbReference>
<dbReference type="EMBL" id="JBBWRZ010000010">
    <property type="protein sequence ID" value="KAK8227372.1"/>
    <property type="molecule type" value="Genomic_DNA"/>
</dbReference>
<feature type="region of interest" description="Disordered" evidence="5">
    <location>
        <begin position="640"/>
        <end position="759"/>
    </location>
</feature>
<feature type="compositionally biased region" description="Polar residues" evidence="5">
    <location>
        <begin position="8"/>
        <end position="19"/>
    </location>
</feature>
<evidence type="ECO:0000313" key="7">
    <source>
        <dbReference type="EMBL" id="KAK8227372.1"/>
    </source>
</evidence>
<dbReference type="Pfam" id="PF01544">
    <property type="entry name" value="CorA"/>
    <property type="match status" value="1"/>
</dbReference>
<dbReference type="InterPro" id="IPR002523">
    <property type="entry name" value="MgTranspt_CorA/ZnTranspt_ZntB"/>
</dbReference>
<keyword evidence="8" id="KW-1185">Reference proteome</keyword>
<evidence type="ECO:0000256" key="3">
    <source>
        <dbReference type="ARBA" id="ARBA00022989"/>
    </source>
</evidence>
<protein>
    <submittedName>
        <fullName evidence="7">Uncharacterized protein</fullName>
    </submittedName>
</protein>
<feature type="transmembrane region" description="Helical" evidence="6">
    <location>
        <begin position="485"/>
        <end position="505"/>
    </location>
</feature>
<feature type="compositionally biased region" description="Basic residues" evidence="5">
    <location>
        <begin position="844"/>
        <end position="858"/>
    </location>
</feature>
<keyword evidence="4 6" id="KW-0472">Membrane</keyword>
<evidence type="ECO:0000256" key="5">
    <source>
        <dbReference type="SAM" id="MobiDB-lite"/>
    </source>
</evidence>
<feature type="compositionally biased region" description="Polar residues" evidence="5">
    <location>
        <begin position="731"/>
        <end position="747"/>
    </location>
</feature>
<dbReference type="InterPro" id="IPR045863">
    <property type="entry name" value="CorA_TM1_TM2"/>
</dbReference>
<comment type="caution">
    <text evidence="7">The sequence shown here is derived from an EMBL/GenBank/DDBJ whole genome shotgun (WGS) entry which is preliminary data.</text>
</comment>
<feature type="compositionally biased region" description="Basic and acidic residues" evidence="5">
    <location>
        <begin position="1012"/>
        <end position="1033"/>
    </location>
</feature>
<organism evidence="7 8">
    <name type="scientific">Phyllosticta capitalensis</name>
    <dbReference type="NCBI Taxonomy" id="121624"/>
    <lineage>
        <taxon>Eukaryota</taxon>
        <taxon>Fungi</taxon>
        <taxon>Dikarya</taxon>
        <taxon>Ascomycota</taxon>
        <taxon>Pezizomycotina</taxon>
        <taxon>Dothideomycetes</taxon>
        <taxon>Dothideomycetes incertae sedis</taxon>
        <taxon>Botryosphaeriales</taxon>
        <taxon>Phyllostictaceae</taxon>
        <taxon>Phyllosticta</taxon>
    </lineage>
</organism>
<dbReference type="PANTHER" id="PTHR46494:SF1">
    <property type="entry name" value="CORA FAMILY METAL ION TRANSPORTER (EUROFUNG)"/>
    <property type="match status" value="1"/>
</dbReference>
<evidence type="ECO:0000256" key="6">
    <source>
        <dbReference type="SAM" id="Phobius"/>
    </source>
</evidence>
<evidence type="ECO:0000256" key="1">
    <source>
        <dbReference type="ARBA" id="ARBA00004651"/>
    </source>
</evidence>
<feature type="region of interest" description="Disordered" evidence="5">
    <location>
        <begin position="1"/>
        <end position="65"/>
    </location>
</feature>
<gene>
    <name evidence="7" type="ORF">HDK90DRAFT_513907</name>
</gene>
<feature type="transmembrane region" description="Helical" evidence="6">
    <location>
        <begin position="517"/>
        <end position="538"/>
    </location>
</feature>
<keyword evidence="3 6" id="KW-1133">Transmembrane helix</keyword>
<feature type="compositionally biased region" description="Basic residues" evidence="5">
    <location>
        <begin position="44"/>
        <end position="56"/>
    </location>
</feature>